<comment type="caution">
    <text evidence="2">The sequence shown here is derived from an EMBL/GenBank/DDBJ whole genome shotgun (WGS) entry which is preliminary data.</text>
</comment>
<protein>
    <submittedName>
        <fullName evidence="2">Uncharacterized protein</fullName>
    </submittedName>
</protein>
<dbReference type="EMBL" id="MTKT01004939">
    <property type="protein sequence ID" value="OWM68882.1"/>
    <property type="molecule type" value="Genomic_DNA"/>
</dbReference>
<evidence type="ECO:0000256" key="1">
    <source>
        <dbReference type="SAM" id="Phobius"/>
    </source>
</evidence>
<dbReference type="AlphaFoldDB" id="A0A218W9Y3"/>
<proteinExistence type="predicted"/>
<accession>A0A218W9Y3</accession>
<evidence type="ECO:0000313" key="3">
    <source>
        <dbReference type="Proteomes" id="UP000197138"/>
    </source>
</evidence>
<evidence type="ECO:0000313" key="2">
    <source>
        <dbReference type="EMBL" id="OWM68882.1"/>
    </source>
</evidence>
<keyword evidence="1" id="KW-0472">Membrane</keyword>
<keyword evidence="1" id="KW-0812">Transmembrane</keyword>
<organism evidence="2 3">
    <name type="scientific">Punica granatum</name>
    <name type="common">Pomegranate</name>
    <dbReference type="NCBI Taxonomy" id="22663"/>
    <lineage>
        <taxon>Eukaryota</taxon>
        <taxon>Viridiplantae</taxon>
        <taxon>Streptophyta</taxon>
        <taxon>Embryophyta</taxon>
        <taxon>Tracheophyta</taxon>
        <taxon>Spermatophyta</taxon>
        <taxon>Magnoliopsida</taxon>
        <taxon>eudicotyledons</taxon>
        <taxon>Gunneridae</taxon>
        <taxon>Pentapetalae</taxon>
        <taxon>rosids</taxon>
        <taxon>malvids</taxon>
        <taxon>Myrtales</taxon>
        <taxon>Lythraceae</taxon>
        <taxon>Punica</taxon>
    </lineage>
</organism>
<gene>
    <name evidence="2" type="ORF">CDL15_Pgr025069</name>
</gene>
<keyword evidence="1" id="KW-1133">Transmembrane helix</keyword>
<name>A0A218W9Y3_PUNGR</name>
<reference evidence="3" key="1">
    <citation type="journal article" date="2017" name="Plant J.">
        <title>The pomegranate (Punica granatum L.) genome and the genomics of punicalagin biosynthesis.</title>
        <authorList>
            <person name="Qin G."/>
            <person name="Xu C."/>
            <person name="Ming R."/>
            <person name="Tang H."/>
            <person name="Guyot R."/>
            <person name="Kramer E.M."/>
            <person name="Hu Y."/>
            <person name="Yi X."/>
            <person name="Qi Y."/>
            <person name="Xu X."/>
            <person name="Gao Z."/>
            <person name="Pan H."/>
            <person name="Jian J."/>
            <person name="Tian Y."/>
            <person name="Yue Z."/>
            <person name="Xu Y."/>
        </authorList>
    </citation>
    <scope>NUCLEOTIDE SEQUENCE [LARGE SCALE GENOMIC DNA]</scope>
    <source>
        <strain evidence="3">cv. Dabenzi</strain>
    </source>
</reference>
<feature type="transmembrane region" description="Helical" evidence="1">
    <location>
        <begin position="15"/>
        <end position="35"/>
    </location>
</feature>
<sequence>MIGQGLLGKLVHSCYAILCLGAVLVAVTLAHYVCASEMDEDPQLRARRRLRALHGPALHPADWSTLTS</sequence>
<dbReference type="Proteomes" id="UP000197138">
    <property type="component" value="Unassembled WGS sequence"/>
</dbReference>